<dbReference type="AlphaFoldDB" id="X1U058"/>
<dbReference type="SUPFAM" id="SSF53756">
    <property type="entry name" value="UDP-Glycosyltransferase/glycogen phosphorylase"/>
    <property type="match status" value="1"/>
</dbReference>
<feature type="domain" description="Glycosyl transferase family 1" evidence="1">
    <location>
        <begin position="3"/>
        <end position="102"/>
    </location>
</feature>
<dbReference type="GO" id="GO:0016757">
    <property type="term" value="F:glycosyltransferase activity"/>
    <property type="evidence" value="ECO:0007669"/>
    <property type="project" value="InterPro"/>
</dbReference>
<name>X1U058_9ZZZZ</name>
<gene>
    <name evidence="2" type="ORF">S12H4_26895</name>
</gene>
<dbReference type="PANTHER" id="PTHR45947:SF3">
    <property type="entry name" value="SULFOQUINOVOSYL TRANSFERASE SQD2"/>
    <property type="match status" value="1"/>
</dbReference>
<accession>X1U058</accession>
<dbReference type="Gene3D" id="3.40.50.2000">
    <property type="entry name" value="Glycogen Phosphorylase B"/>
    <property type="match status" value="1"/>
</dbReference>
<dbReference type="EMBL" id="BARW01015306">
    <property type="protein sequence ID" value="GAI93225.1"/>
    <property type="molecule type" value="Genomic_DNA"/>
</dbReference>
<evidence type="ECO:0000259" key="1">
    <source>
        <dbReference type="Pfam" id="PF00534"/>
    </source>
</evidence>
<dbReference type="InterPro" id="IPR050194">
    <property type="entry name" value="Glycosyltransferase_grp1"/>
</dbReference>
<proteinExistence type="predicted"/>
<organism evidence="2">
    <name type="scientific">marine sediment metagenome</name>
    <dbReference type="NCBI Taxonomy" id="412755"/>
    <lineage>
        <taxon>unclassified sequences</taxon>
        <taxon>metagenomes</taxon>
        <taxon>ecological metagenomes</taxon>
    </lineage>
</organism>
<dbReference type="Pfam" id="PF00534">
    <property type="entry name" value="Glycos_transf_1"/>
    <property type="match status" value="1"/>
</dbReference>
<sequence length="140" mass="16234">MPLKIIGDGPERKKLEKLAKKNIEFLGEKNDKDLESYYQRCQALIFPQEEDFGIVSLEAMACGRPVIAYRAGGVLESVKEKETGIFFDEQTPESLIKAVNNFTPVKFNPKKIREHVLKFDKKLFRKKIKDFVEKSYESWS</sequence>
<evidence type="ECO:0000313" key="2">
    <source>
        <dbReference type="EMBL" id="GAI93225.1"/>
    </source>
</evidence>
<protein>
    <recommendedName>
        <fullName evidence="1">Glycosyl transferase family 1 domain-containing protein</fullName>
    </recommendedName>
</protein>
<reference evidence="2" key="1">
    <citation type="journal article" date="2014" name="Front. Microbiol.">
        <title>High frequency of phylogenetically diverse reductive dehalogenase-homologous genes in deep subseafloor sedimentary metagenomes.</title>
        <authorList>
            <person name="Kawai M."/>
            <person name="Futagami T."/>
            <person name="Toyoda A."/>
            <person name="Takaki Y."/>
            <person name="Nishi S."/>
            <person name="Hori S."/>
            <person name="Arai W."/>
            <person name="Tsubouchi T."/>
            <person name="Morono Y."/>
            <person name="Uchiyama I."/>
            <person name="Ito T."/>
            <person name="Fujiyama A."/>
            <person name="Inagaki F."/>
            <person name="Takami H."/>
        </authorList>
    </citation>
    <scope>NUCLEOTIDE SEQUENCE</scope>
    <source>
        <strain evidence="2">Expedition CK06-06</strain>
    </source>
</reference>
<dbReference type="PANTHER" id="PTHR45947">
    <property type="entry name" value="SULFOQUINOVOSYL TRANSFERASE SQD2"/>
    <property type="match status" value="1"/>
</dbReference>
<comment type="caution">
    <text evidence="2">The sequence shown here is derived from an EMBL/GenBank/DDBJ whole genome shotgun (WGS) entry which is preliminary data.</text>
</comment>
<dbReference type="InterPro" id="IPR001296">
    <property type="entry name" value="Glyco_trans_1"/>
</dbReference>